<proteinExistence type="inferred from homology"/>
<dbReference type="Gene3D" id="6.10.140.1790">
    <property type="match status" value="1"/>
</dbReference>
<evidence type="ECO:0000256" key="6">
    <source>
        <dbReference type="SAM" id="MobiDB-lite"/>
    </source>
</evidence>
<accession>A0AAV9IPV6</accession>
<keyword evidence="1 5" id="KW-0479">Metal-binding</keyword>
<dbReference type="InterPro" id="IPR004087">
    <property type="entry name" value="KH_dom"/>
</dbReference>
<feature type="region of interest" description="Disordered" evidence="6">
    <location>
        <begin position="215"/>
        <end position="237"/>
    </location>
</feature>
<evidence type="ECO:0000313" key="8">
    <source>
        <dbReference type="EMBL" id="KAK4534120.1"/>
    </source>
</evidence>
<evidence type="ECO:0000256" key="2">
    <source>
        <dbReference type="ARBA" id="ARBA00022771"/>
    </source>
</evidence>
<dbReference type="GO" id="GO:0008270">
    <property type="term" value="F:zinc ion binding"/>
    <property type="evidence" value="ECO:0007669"/>
    <property type="project" value="UniProtKB-UniRule"/>
</dbReference>
<evidence type="ECO:0000256" key="3">
    <source>
        <dbReference type="ARBA" id="ARBA00022833"/>
    </source>
</evidence>
<evidence type="ECO:0000256" key="5">
    <source>
        <dbReference type="RuleBase" id="RU367126"/>
    </source>
</evidence>
<feature type="compositionally biased region" description="Basic and acidic residues" evidence="6">
    <location>
        <begin position="257"/>
        <end position="305"/>
    </location>
</feature>
<comment type="caution">
    <text evidence="8">The sequence shown here is derived from an EMBL/GenBank/DDBJ whole genome shotgun (WGS) entry which is preliminary data.</text>
</comment>
<evidence type="ECO:0000256" key="4">
    <source>
        <dbReference type="ARBA" id="ARBA00022884"/>
    </source>
</evidence>
<dbReference type="InterPro" id="IPR036612">
    <property type="entry name" value="KH_dom_type_1_sf"/>
</dbReference>
<feature type="domain" description="K Homology" evidence="7">
    <location>
        <begin position="86"/>
        <end position="169"/>
    </location>
</feature>
<name>A0AAV9IPV6_CYACA</name>
<dbReference type="PANTHER" id="PTHR11208:SF45">
    <property type="entry name" value="SPLICING FACTOR 1"/>
    <property type="match status" value="1"/>
</dbReference>
<dbReference type="SUPFAM" id="SSF54791">
    <property type="entry name" value="Eukaryotic type KH-domain (KH-domain type I)"/>
    <property type="match status" value="1"/>
</dbReference>
<dbReference type="InterPro" id="IPR045071">
    <property type="entry name" value="BBP-like"/>
</dbReference>
<keyword evidence="2 5" id="KW-0863">Zinc-finger</keyword>
<feature type="compositionally biased region" description="Pro residues" evidence="6">
    <location>
        <begin position="324"/>
        <end position="354"/>
    </location>
</feature>
<keyword evidence="9" id="KW-1185">Reference proteome</keyword>
<sequence length="372" mass="41846">MNSLLQRIHQLSNLLDHRGRIPVQEVLGEDFFRDPPPVYDRRGRRVNTPLQRAWDKLYEERNALLLQAYRLDPHLVLPRGCPPPRAVRRVYFPVREHPHVNFIGLVLGPRGLTQKRIEQRYRCRLVIRGQGARSRDAGDDALHAVIEATGPHAEQNVDACARHLTEELLVPRCDEENELKVAQLRELASMNGTLRDDAKIARALERKHQLEAIQKRRRVDTAQEDAGMTQAATAPAPFEEELDSFLNEIEQEEVEEGDRAPRAIGSDEAHAATERRGKNNGFMERDASTGEETPHTARNRRDADVRPGPIPSATLLSAPIETSHPPPLPVPSRTLLPPPRHAAVDEPPPPPPPRRFSGSPRQPPSETRSSKA</sequence>
<dbReference type="GO" id="GO:0048024">
    <property type="term" value="P:regulation of mRNA splicing, via spliceosome"/>
    <property type="evidence" value="ECO:0007669"/>
    <property type="project" value="TreeGrafter"/>
</dbReference>
<dbReference type="SMART" id="SM00322">
    <property type="entry name" value="KH"/>
    <property type="match status" value="1"/>
</dbReference>
<dbReference type="AlphaFoldDB" id="A0AAV9IPV6"/>
<dbReference type="Pfam" id="PF22675">
    <property type="entry name" value="KH-I_KHDC4-BBP"/>
    <property type="match status" value="1"/>
</dbReference>
<dbReference type="InterPro" id="IPR055256">
    <property type="entry name" value="KH_1_KHDC4/BBP-like"/>
</dbReference>
<comment type="function">
    <text evidence="5">Necessary for the splicing of pre-mRNA. Has a role in the recognition of the branch site (5'-UACUAAC-3'), the pyrimidine tract and the 3'-splice site at the 3'-end of introns.</text>
</comment>
<organism evidence="8 9">
    <name type="scientific">Cyanidium caldarium</name>
    <name type="common">Red alga</name>
    <dbReference type="NCBI Taxonomy" id="2771"/>
    <lineage>
        <taxon>Eukaryota</taxon>
        <taxon>Rhodophyta</taxon>
        <taxon>Bangiophyceae</taxon>
        <taxon>Cyanidiales</taxon>
        <taxon>Cyanidiaceae</taxon>
        <taxon>Cyanidium</taxon>
    </lineage>
</organism>
<protein>
    <recommendedName>
        <fullName evidence="5">Branchpoint-bridging protein</fullName>
    </recommendedName>
</protein>
<keyword evidence="5" id="KW-0507">mRNA processing</keyword>
<dbReference type="InterPro" id="IPR047086">
    <property type="entry name" value="SF1-HH_sf"/>
</dbReference>
<dbReference type="Pfam" id="PF16275">
    <property type="entry name" value="SF1-HH"/>
    <property type="match status" value="1"/>
</dbReference>
<gene>
    <name evidence="8" type="ORF">CDCA_CDCA01G0145</name>
</gene>
<dbReference type="Proteomes" id="UP001301350">
    <property type="component" value="Unassembled WGS sequence"/>
</dbReference>
<keyword evidence="5" id="KW-0539">Nucleus</keyword>
<dbReference type="PANTHER" id="PTHR11208">
    <property type="entry name" value="RNA-BINDING PROTEIN RELATED"/>
    <property type="match status" value="1"/>
</dbReference>
<dbReference type="Gene3D" id="3.30.1370.10">
    <property type="entry name" value="K Homology domain, type 1"/>
    <property type="match status" value="1"/>
</dbReference>
<keyword evidence="5" id="KW-0747">Spliceosome</keyword>
<dbReference type="InterPro" id="IPR032570">
    <property type="entry name" value="SF1-HH"/>
</dbReference>
<evidence type="ECO:0000313" key="9">
    <source>
        <dbReference type="Proteomes" id="UP001301350"/>
    </source>
</evidence>
<comment type="subcellular location">
    <subcellularLocation>
        <location evidence="5">Nucleus</location>
    </subcellularLocation>
</comment>
<keyword evidence="5" id="KW-0508">mRNA splicing</keyword>
<evidence type="ECO:0000256" key="1">
    <source>
        <dbReference type="ARBA" id="ARBA00022723"/>
    </source>
</evidence>
<dbReference type="GO" id="GO:0045131">
    <property type="term" value="F:pre-mRNA branch point binding"/>
    <property type="evidence" value="ECO:0007669"/>
    <property type="project" value="UniProtKB-UniRule"/>
</dbReference>
<feature type="region of interest" description="Disordered" evidence="6">
    <location>
        <begin position="252"/>
        <end position="372"/>
    </location>
</feature>
<comment type="similarity">
    <text evidence="5">Belongs to the BBP/SF1 family.</text>
</comment>
<keyword evidence="3 5" id="KW-0862">Zinc</keyword>
<dbReference type="GO" id="GO:0000398">
    <property type="term" value="P:mRNA splicing, via spliceosome"/>
    <property type="evidence" value="ECO:0007669"/>
    <property type="project" value="UniProtKB-UniRule"/>
</dbReference>
<dbReference type="EMBL" id="JANCYW010000001">
    <property type="protein sequence ID" value="KAK4534120.1"/>
    <property type="molecule type" value="Genomic_DNA"/>
</dbReference>
<keyword evidence="4" id="KW-0694">RNA-binding</keyword>
<dbReference type="GO" id="GO:0003729">
    <property type="term" value="F:mRNA binding"/>
    <property type="evidence" value="ECO:0007669"/>
    <property type="project" value="TreeGrafter"/>
</dbReference>
<reference evidence="8 9" key="1">
    <citation type="submission" date="2022-07" db="EMBL/GenBank/DDBJ databases">
        <title>Genome-wide signatures of adaptation to extreme environments.</title>
        <authorList>
            <person name="Cho C.H."/>
            <person name="Yoon H.S."/>
        </authorList>
    </citation>
    <scope>NUCLEOTIDE SEQUENCE [LARGE SCALE GENOMIC DNA]</scope>
    <source>
        <strain evidence="8 9">DBV 063 E5</strain>
    </source>
</reference>
<dbReference type="GO" id="GO:0005681">
    <property type="term" value="C:spliceosomal complex"/>
    <property type="evidence" value="ECO:0007669"/>
    <property type="project" value="UniProtKB-KW"/>
</dbReference>
<evidence type="ECO:0000259" key="7">
    <source>
        <dbReference type="SMART" id="SM00322"/>
    </source>
</evidence>